<dbReference type="GO" id="GO:0006310">
    <property type="term" value="P:DNA recombination"/>
    <property type="evidence" value="ECO:0007669"/>
    <property type="project" value="UniProtKB-KW"/>
</dbReference>
<dbReference type="Gene3D" id="1.10.443.10">
    <property type="entry name" value="Intergrase catalytic core"/>
    <property type="match status" value="1"/>
</dbReference>
<dbReference type="InterPro" id="IPR013762">
    <property type="entry name" value="Integrase-like_cat_sf"/>
</dbReference>
<dbReference type="OrthoDB" id="9801717at2"/>
<accession>A0A5C5WID3</accession>
<comment type="caution">
    <text evidence="3">The sequence shown here is derived from an EMBL/GenBank/DDBJ whole genome shotgun (WGS) entry which is preliminary data.</text>
</comment>
<organism evidence="3 4">
    <name type="scientific">Rubripirellula amarantea</name>
    <dbReference type="NCBI Taxonomy" id="2527999"/>
    <lineage>
        <taxon>Bacteria</taxon>
        <taxon>Pseudomonadati</taxon>
        <taxon>Planctomycetota</taxon>
        <taxon>Planctomycetia</taxon>
        <taxon>Pirellulales</taxon>
        <taxon>Pirellulaceae</taxon>
        <taxon>Rubripirellula</taxon>
    </lineage>
</organism>
<dbReference type="InterPro" id="IPR002104">
    <property type="entry name" value="Integrase_catalytic"/>
</dbReference>
<dbReference type="PROSITE" id="PS51898">
    <property type="entry name" value="TYR_RECOMBINASE"/>
    <property type="match status" value="1"/>
</dbReference>
<evidence type="ECO:0000256" key="1">
    <source>
        <dbReference type="ARBA" id="ARBA00023172"/>
    </source>
</evidence>
<dbReference type="GO" id="GO:0003677">
    <property type="term" value="F:DNA binding"/>
    <property type="evidence" value="ECO:0007669"/>
    <property type="project" value="InterPro"/>
</dbReference>
<evidence type="ECO:0000313" key="3">
    <source>
        <dbReference type="EMBL" id="TWT50574.1"/>
    </source>
</evidence>
<proteinExistence type="predicted"/>
<dbReference type="SUPFAM" id="SSF56349">
    <property type="entry name" value="DNA breaking-rejoining enzymes"/>
    <property type="match status" value="1"/>
</dbReference>
<reference evidence="3 4" key="1">
    <citation type="submission" date="2019-02" db="EMBL/GenBank/DDBJ databases">
        <title>Deep-cultivation of Planctomycetes and their phenomic and genomic characterization uncovers novel biology.</title>
        <authorList>
            <person name="Wiegand S."/>
            <person name="Jogler M."/>
            <person name="Boedeker C."/>
            <person name="Pinto D."/>
            <person name="Vollmers J."/>
            <person name="Rivas-Marin E."/>
            <person name="Kohn T."/>
            <person name="Peeters S.H."/>
            <person name="Heuer A."/>
            <person name="Rast P."/>
            <person name="Oberbeckmann S."/>
            <person name="Bunk B."/>
            <person name="Jeske O."/>
            <person name="Meyerdierks A."/>
            <person name="Storesund J.E."/>
            <person name="Kallscheuer N."/>
            <person name="Luecker S."/>
            <person name="Lage O.M."/>
            <person name="Pohl T."/>
            <person name="Merkel B.J."/>
            <person name="Hornburger P."/>
            <person name="Mueller R.-W."/>
            <person name="Bruemmer F."/>
            <person name="Labrenz M."/>
            <person name="Spormann A.M."/>
            <person name="Op Den Camp H."/>
            <person name="Overmann J."/>
            <person name="Amann R."/>
            <person name="Jetten M.S.M."/>
            <person name="Mascher T."/>
            <person name="Medema M.H."/>
            <person name="Devos D.P."/>
            <person name="Kaster A.-K."/>
            <person name="Ovreas L."/>
            <person name="Rohde M."/>
            <person name="Galperin M.Y."/>
            <person name="Jogler C."/>
        </authorList>
    </citation>
    <scope>NUCLEOTIDE SEQUENCE [LARGE SCALE GENOMIC DNA]</scope>
    <source>
        <strain evidence="3 4">Pla22</strain>
    </source>
</reference>
<dbReference type="AlphaFoldDB" id="A0A5C5WID3"/>
<feature type="domain" description="Tyr recombinase" evidence="2">
    <location>
        <begin position="1"/>
        <end position="127"/>
    </location>
</feature>
<sequence>MNWCPGGVIPPIPASAVNAWIALAGLEGKRKEPLFRPTLTPRGQGRDGFTEDRMTVRSIQRLVKKYCAQVGIDEEVSVHSLRVTAATEADKAGIPLIDIQHWLGHKDPRTTLRYIRGTENLDRSPAYTIRYG</sequence>
<dbReference type="Pfam" id="PF00589">
    <property type="entry name" value="Phage_integrase"/>
    <property type="match status" value="1"/>
</dbReference>
<dbReference type="RefSeq" id="WP_146515782.1">
    <property type="nucleotide sequence ID" value="NZ_SJPI01000002.1"/>
</dbReference>
<evidence type="ECO:0000313" key="4">
    <source>
        <dbReference type="Proteomes" id="UP000316598"/>
    </source>
</evidence>
<keyword evidence="1" id="KW-0233">DNA recombination</keyword>
<dbReference type="Proteomes" id="UP000316598">
    <property type="component" value="Unassembled WGS sequence"/>
</dbReference>
<dbReference type="EMBL" id="SJPI01000002">
    <property type="protein sequence ID" value="TWT50574.1"/>
    <property type="molecule type" value="Genomic_DNA"/>
</dbReference>
<dbReference type="GO" id="GO:0015074">
    <property type="term" value="P:DNA integration"/>
    <property type="evidence" value="ECO:0007669"/>
    <property type="project" value="InterPro"/>
</dbReference>
<protein>
    <submittedName>
        <fullName evidence="3">Site-specific tyrosine recombinase XerC</fullName>
    </submittedName>
</protein>
<name>A0A5C5WID3_9BACT</name>
<keyword evidence="4" id="KW-1185">Reference proteome</keyword>
<dbReference type="InterPro" id="IPR011010">
    <property type="entry name" value="DNA_brk_join_enz"/>
</dbReference>
<evidence type="ECO:0000259" key="2">
    <source>
        <dbReference type="PROSITE" id="PS51898"/>
    </source>
</evidence>
<gene>
    <name evidence="3" type="ORF">Pla22_33170</name>
</gene>